<keyword evidence="6 9" id="KW-0472">Membrane</keyword>
<dbReference type="Pfam" id="PF00060">
    <property type="entry name" value="Lig_chan"/>
    <property type="match status" value="1"/>
</dbReference>
<feature type="transmembrane region" description="Helical" evidence="9">
    <location>
        <begin position="272"/>
        <end position="291"/>
    </location>
</feature>
<dbReference type="OrthoDB" id="413361at2759"/>
<keyword evidence="5 9" id="KW-1133">Transmembrane helix</keyword>
<evidence type="ECO:0000256" key="9">
    <source>
        <dbReference type="SAM" id="Phobius"/>
    </source>
</evidence>
<protein>
    <submittedName>
        <fullName evidence="12">Ionotropic receptor 64a.2</fullName>
    </submittedName>
</protein>
<evidence type="ECO:0000256" key="2">
    <source>
        <dbReference type="ARBA" id="ARBA00008685"/>
    </source>
</evidence>
<dbReference type="GO" id="GO:0050906">
    <property type="term" value="P:detection of stimulus involved in sensory perception"/>
    <property type="evidence" value="ECO:0007669"/>
    <property type="project" value="UniProtKB-ARBA"/>
</dbReference>
<evidence type="ECO:0000256" key="6">
    <source>
        <dbReference type="ARBA" id="ARBA00023136"/>
    </source>
</evidence>
<keyword evidence="8" id="KW-0325">Glycoprotein</keyword>
<dbReference type="PANTHER" id="PTHR42643">
    <property type="entry name" value="IONOTROPIC RECEPTOR 20A-RELATED"/>
    <property type="match status" value="1"/>
</dbReference>
<keyword evidence="13" id="KW-1185">Reference proteome</keyword>
<keyword evidence="7 12" id="KW-0675">Receptor</keyword>
<dbReference type="Gene3D" id="1.10.287.70">
    <property type="match status" value="1"/>
</dbReference>
<feature type="domain" description="Ionotropic glutamate receptor C-terminal" evidence="10">
    <location>
        <begin position="270"/>
        <end position="535"/>
    </location>
</feature>
<evidence type="ECO:0000313" key="12">
    <source>
        <dbReference type="EMBL" id="THK33135.1"/>
    </source>
</evidence>
<dbReference type="InterPro" id="IPR001320">
    <property type="entry name" value="Iontro_rcpt_C"/>
</dbReference>
<comment type="similarity">
    <text evidence="2">Belongs to the glutamate-gated ion channel (TC 1.A.10.1) family.</text>
</comment>
<evidence type="ECO:0000256" key="4">
    <source>
        <dbReference type="ARBA" id="ARBA00022692"/>
    </source>
</evidence>
<dbReference type="EMBL" id="ML158721">
    <property type="protein sequence ID" value="THK33135.1"/>
    <property type="molecule type" value="Genomic_DNA"/>
</dbReference>
<evidence type="ECO:0000259" key="11">
    <source>
        <dbReference type="Pfam" id="PF24576"/>
    </source>
</evidence>
<dbReference type="GO" id="GO:0015276">
    <property type="term" value="F:ligand-gated monoatomic ion channel activity"/>
    <property type="evidence" value="ECO:0007669"/>
    <property type="project" value="InterPro"/>
</dbReference>
<organism evidence="12 13">
    <name type="scientific">Diachasma alloeum</name>
    <dbReference type="NCBI Taxonomy" id="454923"/>
    <lineage>
        <taxon>Eukaryota</taxon>
        <taxon>Metazoa</taxon>
        <taxon>Ecdysozoa</taxon>
        <taxon>Arthropoda</taxon>
        <taxon>Hexapoda</taxon>
        <taxon>Insecta</taxon>
        <taxon>Pterygota</taxon>
        <taxon>Neoptera</taxon>
        <taxon>Endopterygota</taxon>
        <taxon>Hymenoptera</taxon>
        <taxon>Apocrita</taxon>
        <taxon>Ichneumonoidea</taxon>
        <taxon>Braconidae</taxon>
        <taxon>Opiinae</taxon>
        <taxon>Diachasma</taxon>
    </lineage>
</organism>
<evidence type="ECO:0000256" key="1">
    <source>
        <dbReference type="ARBA" id="ARBA00004651"/>
    </source>
</evidence>
<dbReference type="PANTHER" id="PTHR42643:SF33">
    <property type="entry name" value="GLUTAMATE RECEPTOR 2-LIKE PROTEIN"/>
    <property type="match status" value="1"/>
</dbReference>
<dbReference type="InterPro" id="IPR052192">
    <property type="entry name" value="Insect_Ionotropic_Sensory_Rcpt"/>
</dbReference>
<feature type="transmembrane region" description="Helical" evidence="9">
    <location>
        <begin position="335"/>
        <end position="360"/>
    </location>
</feature>
<accession>A0A4E0S3U9</accession>
<keyword evidence="3" id="KW-1003">Cell membrane</keyword>
<evidence type="ECO:0000259" key="10">
    <source>
        <dbReference type="Pfam" id="PF00060"/>
    </source>
</evidence>
<evidence type="ECO:0000256" key="8">
    <source>
        <dbReference type="ARBA" id="ARBA00023180"/>
    </source>
</evidence>
<dbReference type="Gene3D" id="3.40.190.10">
    <property type="entry name" value="Periplasmic binding protein-like II"/>
    <property type="match status" value="1"/>
</dbReference>
<comment type="subcellular location">
    <subcellularLocation>
        <location evidence="1">Cell membrane</location>
        <topology evidence="1">Multi-pass membrane protein</topology>
    </subcellularLocation>
</comment>
<evidence type="ECO:0000256" key="5">
    <source>
        <dbReference type="ARBA" id="ARBA00022989"/>
    </source>
</evidence>
<dbReference type="Pfam" id="PF24576">
    <property type="entry name" value="IR75A_N"/>
    <property type="match status" value="1"/>
</dbReference>
<dbReference type="InterPro" id="IPR057074">
    <property type="entry name" value="IR75A_N"/>
</dbReference>
<dbReference type="SUPFAM" id="SSF53850">
    <property type="entry name" value="Periplasmic binding protein-like II"/>
    <property type="match status" value="1"/>
</dbReference>
<dbReference type="GO" id="GO:0005886">
    <property type="term" value="C:plasma membrane"/>
    <property type="evidence" value="ECO:0007669"/>
    <property type="project" value="UniProtKB-SubCell"/>
</dbReference>
<dbReference type="Proteomes" id="UP000297026">
    <property type="component" value="Unassembled WGS sequence"/>
</dbReference>
<proteinExistence type="inferred from homology"/>
<reference evidence="12" key="1">
    <citation type="submission" date="2019-02" db="EMBL/GenBank/DDBJ databases">
        <title>Genome of the parasitoid wasp Diachasma alloeum, an emerging model for ecological speciation and transitions to asexual reproduction.</title>
        <authorList>
            <person name="Robertson H.M."/>
            <person name="Walden K.K."/>
            <person name="Tvedte E.S."/>
            <person name="Hood G.R."/>
            <person name="Feder J.L."/>
            <person name="Forbes A.A."/>
            <person name="Logsdon J.M."/>
            <person name="Mcelroy K.E."/>
        </authorList>
    </citation>
    <scope>NUCLEOTIDE SEQUENCE [LARGE SCALE GENOMIC DNA]</scope>
    <source>
        <strain evidence="12">Michigan</strain>
    </source>
</reference>
<evidence type="ECO:0000256" key="3">
    <source>
        <dbReference type="ARBA" id="ARBA00022475"/>
    </source>
</evidence>
<feature type="domain" description="Ionotropic receptor 75a N-terminal" evidence="11">
    <location>
        <begin position="5"/>
        <end position="143"/>
    </location>
</feature>
<evidence type="ECO:0000256" key="7">
    <source>
        <dbReference type="ARBA" id="ARBA00023170"/>
    </source>
</evidence>
<feature type="transmembrane region" description="Helical" evidence="9">
    <location>
        <begin position="527"/>
        <end position="552"/>
    </location>
</feature>
<dbReference type="AlphaFoldDB" id="A0A4E0S3U9"/>
<gene>
    <name evidence="12" type="primary">Ir64a.2</name>
    <name evidence="12" type="ORF">DALL_DALL000327</name>
</gene>
<evidence type="ECO:0000313" key="13">
    <source>
        <dbReference type="Proteomes" id="UP000297026"/>
    </source>
</evidence>
<sequence>MRHDAAVSFNSITLNMNLEIILKVNYYHLGVILNLDCPLSDSVLHEFSDQLVFNETYVWLLLTTAPSPPSNRLRHLPLSIDTETTVATRDGNKFTLYDIWNPSYRHNGLFHVVYKGRWSPEEGLINELTQYKYTRRNFNLTPLNFSITLRHPPLPDLETYMTTPINPQFDSMHRYHYALALILRDIFNFTINLHRASSWGYMKPDKTFDGILGDIAKKVIDISISPFRYRPERFDVAEFTVQTLLVRSFFIFRHPSSASLRNNFLKPFANELWWMILMVSIVYWISLLITIRIQKHYDESRSSLMVPASEATLTTVAALSQQGVSDDPQIISGRIVFLSLFIWGLLLFQFYSASIVGSLLTTPPHTITTVKNLTDSDIDCGAEDVAWAYDMFKTTPIAEESELYEKKIKPFENTPKNKYFSIVKGMQKVQKGGFAFYTESAPAYKQIKDTYHEDEICELQEIQSHPAREVTMVTAKHSPFTKMVIYGLRKIVQHGLSAHVLETWYAPRPRCPETHNSKPTAVKFEQFVPAIFLLLMGMSVSIFVLGIEYLYFYQTEDASHFHQEYSARATQTNPTPEHCTEEY</sequence>
<keyword evidence="4 9" id="KW-0812">Transmembrane</keyword>
<name>A0A4E0S3U9_9HYME</name>